<evidence type="ECO:0000256" key="8">
    <source>
        <dbReference type="ARBA" id="ARBA00023136"/>
    </source>
</evidence>
<reference evidence="10 11" key="1">
    <citation type="journal article" date="2012" name="BMC Genomics">
        <title>Genomic sequence analysis and characterization of Sneathia amnii sp. nov.</title>
        <authorList>
            <consortium name="Vaginal Microbiome Consortium (additional members)"/>
            <person name="Harwich M.D.Jr."/>
            <person name="Serrano M.G."/>
            <person name="Fettweis J.M."/>
            <person name="Alves J.M."/>
            <person name="Reimers M.A."/>
            <person name="Buck G.A."/>
            <person name="Jefferson K.K."/>
        </authorList>
    </citation>
    <scope>NUCLEOTIDE SEQUENCE [LARGE SCALE GENOMIC DNA]</scope>
    <source>
        <strain evidence="10 11">SN35</strain>
    </source>
</reference>
<dbReference type="PROSITE" id="PS51106">
    <property type="entry name" value="PTS_EIIC_TYPE_4"/>
    <property type="match status" value="1"/>
</dbReference>
<evidence type="ECO:0000256" key="7">
    <source>
        <dbReference type="ARBA" id="ARBA00022989"/>
    </source>
</evidence>
<evidence type="ECO:0000313" key="11">
    <source>
        <dbReference type="Proteomes" id="UP000033103"/>
    </source>
</evidence>
<dbReference type="InterPro" id="IPR050303">
    <property type="entry name" value="GatZ_KbaZ_carbometab"/>
</dbReference>
<proteinExistence type="predicted"/>
<dbReference type="PANTHER" id="PTHR32502">
    <property type="entry name" value="N-ACETYLGALACTOSAMINE PERMEASE II COMPONENT-RELATED"/>
    <property type="match status" value="1"/>
</dbReference>
<name>A0A0E3ZBA6_9FUSO</name>
<dbReference type="Proteomes" id="UP000033103">
    <property type="component" value="Chromosome"/>
</dbReference>
<dbReference type="RefSeq" id="WP_046328462.1">
    <property type="nucleotide sequence ID" value="NZ_CAUPIC010000004.1"/>
</dbReference>
<evidence type="ECO:0000256" key="4">
    <source>
        <dbReference type="ARBA" id="ARBA00022597"/>
    </source>
</evidence>
<evidence type="ECO:0000313" key="10">
    <source>
        <dbReference type="EMBL" id="AKC95356.1"/>
    </source>
</evidence>
<dbReference type="OrthoDB" id="7058816at2"/>
<dbReference type="GO" id="GO:0005886">
    <property type="term" value="C:plasma membrane"/>
    <property type="evidence" value="ECO:0007669"/>
    <property type="project" value="UniProtKB-SubCell"/>
</dbReference>
<keyword evidence="11" id="KW-1185">Reference proteome</keyword>
<comment type="subcellular location">
    <subcellularLocation>
        <location evidence="1">Cell membrane</location>
        <topology evidence="1">Multi-pass membrane protein</topology>
    </subcellularLocation>
</comment>
<dbReference type="KEGG" id="sns:VC03_02170"/>
<keyword evidence="6 9" id="KW-0812">Transmembrane</keyword>
<accession>A0A0E3ZBA6</accession>
<evidence type="ECO:0000256" key="5">
    <source>
        <dbReference type="ARBA" id="ARBA00022683"/>
    </source>
</evidence>
<dbReference type="PATRIC" id="fig|1069640.6.peg.414"/>
<organism evidence="10 11">
    <name type="scientific">Sneathia vaginalis</name>
    <dbReference type="NCBI Taxonomy" id="187101"/>
    <lineage>
        <taxon>Bacteria</taxon>
        <taxon>Fusobacteriati</taxon>
        <taxon>Fusobacteriota</taxon>
        <taxon>Fusobacteriia</taxon>
        <taxon>Fusobacteriales</taxon>
        <taxon>Leptotrichiaceae</taxon>
        <taxon>Sneathia</taxon>
    </lineage>
</organism>
<feature type="transmembrane region" description="Helical" evidence="9">
    <location>
        <begin position="138"/>
        <end position="160"/>
    </location>
</feature>
<sequence>MPSILQDILIILLPMYALIDNRGITIVNHWPVTVGFFAGLIMGDLQSALVIAGTFQLMSLGVAALGGSSVPDYALATVVAIYLNARTGATIGTAVAIGLPVGIIAINLDVLTRTLNSFVSEKAKQYLEKKQFKKMQNVNFISVFFVSMQAFIPMIILVVFGPTAVETIIKITPDWFTNGLNIAGGMLPVVGVVMLMRYMPTSRYIWALLIGFVIAAYMKLPILAISIVGFALGVYVYKDMISKKQMVTNNTEAVYEGGVDFDE</sequence>
<keyword evidence="7 9" id="KW-1133">Transmembrane helix</keyword>
<keyword evidence="3" id="KW-1003">Cell membrane</keyword>
<keyword evidence="8 9" id="KW-0472">Membrane</keyword>
<dbReference type="STRING" id="187101.VC03_02170"/>
<evidence type="ECO:0000256" key="1">
    <source>
        <dbReference type="ARBA" id="ARBA00004651"/>
    </source>
</evidence>
<evidence type="ECO:0000256" key="6">
    <source>
        <dbReference type="ARBA" id="ARBA00022692"/>
    </source>
</evidence>
<dbReference type="PANTHER" id="PTHR32502:SF28">
    <property type="entry name" value="PHOSPHOTRANSFERASE SYSTEM SUGAR-SPECIFIC EIIC COMPONENT"/>
    <property type="match status" value="1"/>
</dbReference>
<dbReference type="AlphaFoldDB" id="A0A0E3ZBA6"/>
<protein>
    <submittedName>
        <fullName evidence="10">PTS N-acetylgalactosamine transporter subunit IIA</fullName>
    </submittedName>
</protein>
<dbReference type="InterPro" id="IPR004700">
    <property type="entry name" value="PTS_IIC_man"/>
</dbReference>
<dbReference type="GO" id="GO:0009401">
    <property type="term" value="P:phosphoenolpyruvate-dependent sugar phosphotransferase system"/>
    <property type="evidence" value="ECO:0007669"/>
    <property type="project" value="UniProtKB-KW"/>
</dbReference>
<feature type="transmembrane region" description="Helical" evidence="9">
    <location>
        <begin position="89"/>
        <end position="108"/>
    </location>
</feature>
<feature type="transmembrane region" description="Helical" evidence="9">
    <location>
        <begin position="180"/>
        <end position="198"/>
    </location>
</feature>
<feature type="transmembrane region" description="Helical" evidence="9">
    <location>
        <begin position="205"/>
        <end position="237"/>
    </location>
</feature>
<evidence type="ECO:0000256" key="9">
    <source>
        <dbReference type="SAM" id="Phobius"/>
    </source>
</evidence>
<evidence type="ECO:0000256" key="2">
    <source>
        <dbReference type="ARBA" id="ARBA00022448"/>
    </source>
</evidence>
<gene>
    <name evidence="10" type="ORF">VC03_02170</name>
</gene>
<dbReference type="EMBL" id="CP011280">
    <property type="protein sequence ID" value="AKC95356.1"/>
    <property type="molecule type" value="Genomic_DNA"/>
</dbReference>
<dbReference type="Pfam" id="PF03609">
    <property type="entry name" value="EII-Sor"/>
    <property type="match status" value="1"/>
</dbReference>
<keyword evidence="2" id="KW-0813">Transport</keyword>
<keyword evidence="5" id="KW-0598">Phosphotransferase system</keyword>
<keyword evidence="4" id="KW-0762">Sugar transport</keyword>
<dbReference type="HOGENOM" id="CLU_069101_1_1_0"/>
<evidence type="ECO:0000256" key="3">
    <source>
        <dbReference type="ARBA" id="ARBA00022475"/>
    </source>
</evidence>